<feature type="signal peptide" evidence="1">
    <location>
        <begin position="1"/>
        <end position="20"/>
    </location>
</feature>
<protein>
    <submittedName>
        <fullName evidence="5">Glycoside hydrolase family 95 protein</fullName>
    </submittedName>
</protein>
<accession>A0A3D8LIK8</accession>
<dbReference type="OrthoDB" id="9802600at2"/>
<evidence type="ECO:0000259" key="2">
    <source>
        <dbReference type="Pfam" id="PF14498"/>
    </source>
</evidence>
<dbReference type="Proteomes" id="UP000256708">
    <property type="component" value="Unassembled WGS sequence"/>
</dbReference>
<dbReference type="EMBL" id="QRGR01000001">
    <property type="protein sequence ID" value="RDV17279.1"/>
    <property type="molecule type" value="Genomic_DNA"/>
</dbReference>
<dbReference type="PANTHER" id="PTHR31084:SF0">
    <property type="entry name" value="ALPHA-L-FUCOSIDASE 2"/>
    <property type="match status" value="1"/>
</dbReference>
<feature type="domain" description="Alpha fucosidase A-like C-terminal" evidence="3">
    <location>
        <begin position="696"/>
        <end position="765"/>
    </location>
</feature>
<dbReference type="Pfam" id="PF21307">
    <property type="entry name" value="Glyco_hydro_95_C"/>
    <property type="match status" value="1"/>
</dbReference>
<dbReference type="PIRSF" id="PIRSF007663">
    <property type="entry name" value="UCP007663"/>
    <property type="match status" value="1"/>
</dbReference>
<dbReference type="InterPro" id="IPR054363">
    <property type="entry name" value="GH95_cat"/>
</dbReference>
<dbReference type="InterPro" id="IPR012341">
    <property type="entry name" value="6hp_glycosidase-like_sf"/>
</dbReference>
<feature type="domain" description="Glycosyl hydrolase family 95 N-terminal" evidence="2">
    <location>
        <begin position="28"/>
        <end position="264"/>
    </location>
</feature>
<dbReference type="Pfam" id="PF14498">
    <property type="entry name" value="Glyco_hyd_65N_2"/>
    <property type="match status" value="1"/>
</dbReference>
<gene>
    <name evidence="5" type="ORF">DXT99_01435</name>
</gene>
<dbReference type="InterPro" id="IPR016518">
    <property type="entry name" value="Alpha-L-fucosidase"/>
</dbReference>
<evidence type="ECO:0000259" key="3">
    <source>
        <dbReference type="Pfam" id="PF21307"/>
    </source>
</evidence>
<dbReference type="AlphaFoldDB" id="A0A3D8LIK8"/>
<feature type="chain" id="PRO_5017549241" evidence="1">
    <location>
        <begin position="21"/>
        <end position="818"/>
    </location>
</feature>
<dbReference type="Gene3D" id="2.70.98.50">
    <property type="entry name" value="putative glycoside hydrolase family protein from bacillus halodurans"/>
    <property type="match status" value="1"/>
</dbReference>
<keyword evidence="5" id="KW-0378">Hydrolase</keyword>
<dbReference type="SUPFAM" id="SSF48208">
    <property type="entry name" value="Six-hairpin glycosidases"/>
    <property type="match status" value="1"/>
</dbReference>
<proteinExistence type="predicted"/>
<name>A0A3D8LIK8_9BACT</name>
<dbReference type="FunFam" id="1.50.10.10:FF:000028">
    <property type="entry name" value="Alpha-L-fucosidase 2"/>
    <property type="match status" value="1"/>
</dbReference>
<organism evidence="5 6">
    <name type="scientific">Pontibacter diazotrophicus</name>
    <dbReference type="NCBI Taxonomy" id="1400979"/>
    <lineage>
        <taxon>Bacteria</taxon>
        <taxon>Pseudomonadati</taxon>
        <taxon>Bacteroidota</taxon>
        <taxon>Cytophagia</taxon>
        <taxon>Cytophagales</taxon>
        <taxon>Hymenobacteraceae</taxon>
        <taxon>Pontibacter</taxon>
    </lineage>
</organism>
<dbReference type="InterPro" id="IPR008928">
    <property type="entry name" value="6-hairpin_glycosidase_sf"/>
</dbReference>
<dbReference type="Gene3D" id="1.50.10.10">
    <property type="match status" value="1"/>
</dbReference>
<feature type="domain" description="Glycosyl hydrolase family 95 catalytic" evidence="4">
    <location>
        <begin position="289"/>
        <end position="694"/>
    </location>
</feature>
<comment type="caution">
    <text evidence="5">The sequence shown here is derived from an EMBL/GenBank/DDBJ whole genome shotgun (WGS) entry which is preliminary data.</text>
</comment>
<evidence type="ECO:0000313" key="5">
    <source>
        <dbReference type="EMBL" id="RDV17279.1"/>
    </source>
</evidence>
<evidence type="ECO:0000256" key="1">
    <source>
        <dbReference type="SAM" id="SignalP"/>
    </source>
</evidence>
<sequence length="818" mass="91165">MRGFLCCLLFSLTFLANAFAQQDAPLRLWYTQPAEKWVEALPVGNGRLGAMVFGDPAKEVIQLNENTVWAGQPNRNDNPQAREALPEVRRLIFEGKYKEAQQLANQKFISKTSHGMPYETAGNLKLSFAGHENYTNYHRELDIENAVATSSYRVNGVNYKTEVFSSFPDQVIVFRMSADKPGAISFSATMDRPANAEVSTRGGDELVLAGRTGSHEGVEGKVQFQAKARVQHTGGTVKAMETGLHVEQADEVTIYISIASNFNNYKDISGDAAARADAYLQKALNKNAEAIYRDHVADYRRYFDRVSLDLGETDAVNLPTDQRVAQFKKGNDPGLVALYFQFGRYLLISSSRPGGQPANLQGIWNDQLTPPWDSKYTVNINTEMNYWPSEITNLAELHEPLIQMVREVSESGRQTARDMYGAQGWMLHHNTDIWRINGAVDGAFWGMWPMGGAWLSQHLLDKYEFSGDREYLASVYPILKEASRFYLDFLVEEPEHQWLVVAPSVSPENAPAAHPGSSVTAGTTMDNQLVFDLFTRTIKAAETLKTDEALVAEMKKSLQKLPPMQIGKWGQLQEWMQDWDNPEDNHRHVSHLYGLYPSNQISPYRHPQLFDAARTSLVARGDESTGWSMGWKVNLWARLLDGNRAYKLIKDQLSPAGREASGEGGGTYPNLFDAHPPFQIDGNFGCAAGIAEMLLQSHDGAVQLLPALPDAWAKGSISGLRARGGFGVDIKWEDNKPGEVTIRSALGGNCRIRSYYPLSGKGLKKAKRANQNSFYQIADIKEPLVSPGADLESVQIRRVYEYDLKTKQGGVYVVNLAK</sequence>
<keyword evidence="1" id="KW-0732">Signal</keyword>
<evidence type="ECO:0000313" key="6">
    <source>
        <dbReference type="Proteomes" id="UP000256708"/>
    </source>
</evidence>
<keyword evidence="6" id="KW-1185">Reference proteome</keyword>
<dbReference type="Pfam" id="PF22124">
    <property type="entry name" value="Glyco_hydro_95_cat"/>
    <property type="match status" value="1"/>
</dbReference>
<dbReference type="GO" id="GO:0005975">
    <property type="term" value="P:carbohydrate metabolic process"/>
    <property type="evidence" value="ECO:0007669"/>
    <property type="project" value="InterPro"/>
</dbReference>
<dbReference type="InterPro" id="IPR027414">
    <property type="entry name" value="GH95_N_dom"/>
</dbReference>
<dbReference type="PANTHER" id="PTHR31084">
    <property type="entry name" value="ALPHA-L-FUCOSIDASE 2"/>
    <property type="match status" value="1"/>
</dbReference>
<evidence type="ECO:0000259" key="4">
    <source>
        <dbReference type="Pfam" id="PF22124"/>
    </source>
</evidence>
<dbReference type="InterPro" id="IPR049053">
    <property type="entry name" value="AFCA-like_C"/>
</dbReference>
<dbReference type="GO" id="GO:0004560">
    <property type="term" value="F:alpha-L-fucosidase activity"/>
    <property type="evidence" value="ECO:0007669"/>
    <property type="project" value="InterPro"/>
</dbReference>
<reference evidence="6" key="1">
    <citation type="submission" date="2018-08" db="EMBL/GenBank/DDBJ databases">
        <authorList>
            <person name="Liu Z.-W."/>
            <person name="Du Z.-J."/>
        </authorList>
    </citation>
    <scope>NUCLEOTIDE SEQUENCE [LARGE SCALE GENOMIC DNA]</scope>
    <source>
        <strain evidence="6">H4X</strain>
    </source>
</reference>